<evidence type="ECO:0000313" key="7">
    <source>
        <dbReference type="EMBL" id="KAF4349001.1"/>
    </source>
</evidence>
<evidence type="ECO:0000256" key="4">
    <source>
        <dbReference type="PROSITE-ProRule" id="PRU00175"/>
    </source>
</evidence>
<dbReference type="InterPro" id="IPR013083">
    <property type="entry name" value="Znf_RING/FYVE/PHD"/>
</dbReference>
<protein>
    <recommendedName>
        <fullName evidence="6">RING-type domain-containing protein</fullName>
    </recommendedName>
</protein>
<evidence type="ECO:0000313" key="10">
    <source>
        <dbReference type="Proteomes" id="UP000596661"/>
    </source>
</evidence>
<reference evidence="7 9" key="2">
    <citation type="journal article" date="2020" name="bioRxiv">
        <title>Sequence and annotation of 42 cannabis genomes reveals extensive copy number variation in cannabinoid synthesis and pathogen resistance genes.</title>
        <authorList>
            <person name="Mckernan K.J."/>
            <person name="Helbert Y."/>
            <person name="Kane L.T."/>
            <person name="Ebling H."/>
            <person name="Zhang L."/>
            <person name="Liu B."/>
            <person name="Eaton Z."/>
            <person name="Mclaughlin S."/>
            <person name="Kingan S."/>
            <person name="Baybayan P."/>
            <person name="Concepcion G."/>
            <person name="Jordan M."/>
            <person name="Riva A."/>
            <person name="Barbazuk W."/>
            <person name="Harkins T."/>
        </authorList>
    </citation>
    <scope>NUCLEOTIDE SEQUENCE [LARGE SCALE GENOMIC DNA]</scope>
    <source>
        <strain evidence="9">cv. Jamaican Lion 4</strain>
        <strain evidence="7">Mother</strain>
        <tissue evidence="7">Leaf</tissue>
    </source>
</reference>
<keyword evidence="5" id="KW-0175">Coiled coil</keyword>
<gene>
    <name evidence="8" type="primary">LOC115710037</name>
    <name evidence="7" type="ORF">F8388_008956</name>
</gene>
<keyword evidence="10" id="KW-1185">Reference proteome</keyword>
<dbReference type="EnsemblPlants" id="evm.model.03.738">
    <property type="protein sequence ID" value="cds.evm.model.03.738"/>
    <property type="gene ID" value="evm.TU.03.738"/>
</dbReference>
<keyword evidence="1" id="KW-0479">Metal-binding</keyword>
<evidence type="ECO:0000313" key="9">
    <source>
        <dbReference type="Proteomes" id="UP000525078"/>
    </source>
</evidence>
<dbReference type="PANTHER" id="PTHR42647">
    <property type="entry name" value="SBP (S-RIBONUCLEASE BINDING PROTEIN) FAMILY PROTEIN"/>
    <property type="match status" value="1"/>
</dbReference>
<dbReference type="PANTHER" id="PTHR42647:SF50">
    <property type="entry name" value="BOI-RELATED E3 UBIQUITIN-PROTEIN LIGASE 1-LIKE ISOFORM X1"/>
    <property type="match status" value="1"/>
</dbReference>
<feature type="coiled-coil region" evidence="5">
    <location>
        <begin position="186"/>
        <end position="220"/>
    </location>
</feature>
<dbReference type="GO" id="GO:0008270">
    <property type="term" value="F:zinc ion binding"/>
    <property type="evidence" value="ECO:0007669"/>
    <property type="project" value="UniProtKB-KW"/>
</dbReference>
<reference evidence="8" key="3">
    <citation type="submission" date="2021-03" db="UniProtKB">
        <authorList>
            <consortium name="EnsemblPlants"/>
        </authorList>
    </citation>
    <scope>IDENTIFICATION</scope>
</reference>
<evidence type="ECO:0000259" key="6">
    <source>
        <dbReference type="PROSITE" id="PS50089"/>
    </source>
</evidence>
<dbReference type="Proteomes" id="UP000596661">
    <property type="component" value="Chromosome 3"/>
</dbReference>
<evidence type="ECO:0000313" key="8">
    <source>
        <dbReference type="EnsemblPlants" id="cds.evm.model.03.738"/>
    </source>
</evidence>
<dbReference type="EMBL" id="UZAU01000266">
    <property type="status" value="NOT_ANNOTATED_CDS"/>
    <property type="molecule type" value="Genomic_DNA"/>
</dbReference>
<dbReference type="Pfam" id="PF13920">
    <property type="entry name" value="zf-C3HC4_3"/>
    <property type="match status" value="1"/>
</dbReference>
<dbReference type="CDD" id="cd16649">
    <property type="entry name" value="mRING-HC-C3HC5_CGRF1-like"/>
    <property type="match status" value="1"/>
</dbReference>
<reference evidence="8 10" key="1">
    <citation type="submission" date="2018-11" db="EMBL/GenBank/DDBJ databases">
        <authorList>
            <person name="Grassa J C."/>
        </authorList>
    </citation>
    <scope>NUCLEOTIDE SEQUENCE [LARGE SCALE GENOMIC DNA]</scope>
</reference>
<evidence type="ECO:0000256" key="3">
    <source>
        <dbReference type="ARBA" id="ARBA00022833"/>
    </source>
</evidence>
<sequence length="338" mass="37806">MDMFGGDNSTSPLFPALVEENQLQYPPNAFPQLQLFADCDYTGGCNVGQMNHMANKHIASTDLPNHRRLPETDSNLVQQKNLISINNYFCQDKAGHSGSILNPNPVSTGLKLSYEEEEHNSSVTSASENLKAVLPVISSVNDNLKVEIDRQKEEFDQFIKAQEEKIFKGVMEMRQRQTVSFLNAVEKGVTRKLHEKETEVENMNRRNKELMDRIKQITVEVQTWHYKAKYNESVINFLKSNLQQVIAQGAIHVKEGCGDSEVDDAASYTNMNHLGSVGVSGSAVTGKPINCRACKVREVSILLLPCRHLCMCKDCEGFIDVCPVCNIVKTASVQVYMS</sequence>
<feature type="domain" description="RING-type" evidence="6">
    <location>
        <begin position="291"/>
        <end position="326"/>
    </location>
</feature>
<dbReference type="OMA" id="SWHYKAK"/>
<keyword evidence="2 4" id="KW-0863">Zinc-finger</keyword>
<dbReference type="OrthoDB" id="1711136at2759"/>
<dbReference type="GO" id="GO:0004842">
    <property type="term" value="F:ubiquitin-protein transferase activity"/>
    <property type="evidence" value="ECO:0007669"/>
    <property type="project" value="TreeGrafter"/>
</dbReference>
<dbReference type="PIRSF" id="PIRSF036836">
    <property type="entry name" value="RNase_bind_SBP1"/>
    <property type="match status" value="1"/>
</dbReference>
<dbReference type="AlphaFoldDB" id="A0A7J6DSC4"/>
<dbReference type="FunFam" id="3.30.40.10:FF:000239">
    <property type="entry name" value="probable BOI-related E3 ubiquitin-protein ligase 2"/>
    <property type="match status" value="1"/>
</dbReference>
<evidence type="ECO:0000256" key="5">
    <source>
        <dbReference type="SAM" id="Coils"/>
    </source>
</evidence>
<keyword evidence="3" id="KW-0862">Zinc</keyword>
<dbReference type="InterPro" id="IPR001841">
    <property type="entry name" value="Znf_RING"/>
</dbReference>
<dbReference type="EMBL" id="JAATIP010000410">
    <property type="protein sequence ID" value="KAF4349001.1"/>
    <property type="molecule type" value="Genomic_DNA"/>
</dbReference>
<accession>A0A803PA74</accession>
<organism evidence="7 9">
    <name type="scientific">Cannabis sativa</name>
    <name type="common">Hemp</name>
    <name type="synonym">Marijuana</name>
    <dbReference type="NCBI Taxonomy" id="3483"/>
    <lineage>
        <taxon>Eukaryota</taxon>
        <taxon>Viridiplantae</taxon>
        <taxon>Streptophyta</taxon>
        <taxon>Embryophyta</taxon>
        <taxon>Tracheophyta</taxon>
        <taxon>Spermatophyta</taxon>
        <taxon>Magnoliopsida</taxon>
        <taxon>eudicotyledons</taxon>
        <taxon>Gunneridae</taxon>
        <taxon>Pentapetalae</taxon>
        <taxon>rosids</taxon>
        <taxon>fabids</taxon>
        <taxon>Rosales</taxon>
        <taxon>Cannabaceae</taxon>
        <taxon>Cannabis</taxon>
    </lineage>
</organism>
<dbReference type="Gramene" id="evm.model.03.738">
    <property type="protein sequence ID" value="cds.evm.model.03.738"/>
    <property type="gene ID" value="evm.TU.03.738"/>
</dbReference>
<dbReference type="PROSITE" id="PS50089">
    <property type="entry name" value="ZF_RING_2"/>
    <property type="match status" value="1"/>
</dbReference>
<accession>A0A7J6DSC4</accession>
<evidence type="ECO:0000256" key="1">
    <source>
        <dbReference type="ARBA" id="ARBA00022723"/>
    </source>
</evidence>
<dbReference type="Proteomes" id="UP000525078">
    <property type="component" value="Unassembled WGS sequence"/>
</dbReference>
<evidence type="ECO:0000256" key="2">
    <source>
        <dbReference type="ARBA" id="ARBA00022771"/>
    </source>
</evidence>
<dbReference type="Gene3D" id="3.30.40.10">
    <property type="entry name" value="Zinc/RING finger domain, C3HC4 (zinc finger)"/>
    <property type="match status" value="1"/>
</dbReference>
<name>A0A7J6DSC4_CANSA</name>
<proteinExistence type="predicted"/>